<dbReference type="AlphaFoldDB" id="A0ABD7X606"/>
<accession>A0ABD7X606</accession>
<protein>
    <submittedName>
        <fullName evidence="1">Uncharacterized protein</fullName>
    </submittedName>
</protein>
<dbReference type="Proteomes" id="UP001214131">
    <property type="component" value="Chromosome"/>
</dbReference>
<evidence type="ECO:0000313" key="1">
    <source>
        <dbReference type="EMBL" id="WEA56824.1"/>
    </source>
</evidence>
<proteinExistence type="predicted"/>
<gene>
    <name evidence="1" type="ORF">PWB86_06400</name>
</gene>
<reference evidence="1 2" key="1">
    <citation type="submission" date="2023-02" db="EMBL/GenBank/DDBJ databases">
        <title>Comparative genomics and fermentation flavor characterization of five lactic acid bacteria reveal flavor biosynthesis metabolic pathways in fermented muskmelon puree.</title>
        <authorList>
            <person name="Yuan L."/>
            <person name="Li M."/>
            <person name="Xu X."/>
            <person name="Lao F."/>
            <person name="Wu J."/>
        </authorList>
    </citation>
    <scope>NUCLEOTIDE SEQUENCE [LARGE SCALE GENOMIC DNA]</scope>
    <source>
        <strain evidence="1 2">Ca-4</strain>
    </source>
</reference>
<evidence type="ECO:0000313" key="2">
    <source>
        <dbReference type="Proteomes" id="UP001214131"/>
    </source>
</evidence>
<name>A0ABD7X606_PEDPE</name>
<dbReference type="RefSeq" id="WP_115154827.1">
    <property type="nucleotide sequence ID" value="NZ_CAKMAM010000001.1"/>
</dbReference>
<dbReference type="EMBL" id="CP118739">
    <property type="protein sequence ID" value="WEA56824.1"/>
    <property type="molecule type" value="Genomic_DNA"/>
</dbReference>
<sequence length="123" mass="13266">MSKELNYTEDSPRQTKLGDTTTKLNLALTENGNNIDVTGITNITVKLGDASNKVVSEISVDPTNLTTDSDSVITVPIDSTVMSKLKVGYYGMEAWVTNSKGINIFPSEGVLNFNVNESYGEAL</sequence>
<organism evidence="1 2">
    <name type="scientific">Pediococcus pentosaceus</name>
    <dbReference type="NCBI Taxonomy" id="1255"/>
    <lineage>
        <taxon>Bacteria</taxon>
        <taxon>Bacillati</taxon>
        <taxon>Bacillota</taxon>
        <taxon>Bacilli</taxon>
        <taxon>Lactobacillales</taxon>
        <taxon>Lactobacillaceae</taxon>
        <taxon>Pediococcus</taxon>
    </lineage>
</organism>